<dbReference type="Gene3D" id="3.30.420.40">
    <property type="match status" value="1"/>
</dbReference>
<dbReference type="AlphaFoldDB" id="A0A517MWZ8"/>
<dbReference type="RefSeq" id="WP_145060630.1">
    <property type="nucleotide sequence ID" value="NZ_CP036263.1"/>
</dbReference>
<dbReference type="EMBL" id="CP036263">
    <property type="protein sequence ID" value="QDS99404.1"/>
    <property type="molecule type" value="Genomic_DNA"/>
</dbReference>
<feature type="domain" description="Hydantoinase A/oxoprolinase" evidence="1">
    <location>
        <begin position="55"/>
        <end position="328"/>
    </location>
</feature>
<dbReference type="KEGG" id="amob:HG15A2_27270"/>
<dbReference type="Proteomes" id="UP000319852">
    <property type="component" value="Chromosome"/>
</dbReference>
<keyword evidence="3" id="KW-1185">Reference proteome</keyword>
<proteinExistence type="predicted"/>
<dbReference type="NCBIfam" id="TIGR03123">
    <property type="entry name" value="one_C_unchar_1"/>
    <property type="match status" value="1"/>
</dbReference>
<accession>A0A517MWZ8</accession>
<protein>
    <submittedName>
        <fullName evidence="2">Hydantoinase/oxoprolinase</fullName>
    </submittedName>
</protein>
<gene>
    <name evidence="2" type="ORF">HG15A2_27270</name>
</gene>
<dbReference type="InterPro" id="IPR002756">
    <property type="entry name" value="MfnF"/>
</dbReference>
<dbReference type="OrthoDB" id="1792672at2"/>
<dbReference type="InterPro" id="IPR002821">
    <property type="entry name" value="Hydantoinase_A"/>
</dbReference>
<dbReference type="GO" id="GO:0016787">
    <property type="term" value="F:hydrolase activity"/>
    <property type="evidence" value="ECO:0007669"/>
    <property type="project" value="InterPro"/>
</dbReference>
<dbReference type="Gene3D" id="3.30.420.190">
    <property type="entry name" value="conserved archaeal protein q6m145"/>
    <property type="match status" value="1"/>
</dbReference>
<reference evidence="2 3" key="1">
    <citation type="submission" date="2019-02" db="EMBL/GenBank/DDBJ databases">
        <title>Deep-cultivation of Planctomycetes and their phenomic and genomic characterization uncovers novel biology.</title>
        <authorList>
            <person name="Wiegand S."/>
            <person name="Jogler M."/>
            <person name="Boedeker C."/>
            <person name="Pinto D."/>
            <person name="Vollmers J."/>
            <person name="Rivas-Marin E."/>
            <person name="Kohn T."/>
            <person name="Peeters S.H."/>
            <person name="Heuer A."/>
            <person name="Rast P."/>
            <person name="Oberbeckmann S."/>
            <person name="Bunk B."/>
            <person name="Jeske O."/>
            <person name="Meyerdierks A."/>
            <person name="Storesund J.E."/>
            <person name="Kallscheuer N."/>
            <person name="Luecker S."/>
            <person name="Lage O.M."/>
            <person name="Pohl T."/>
            <person name="Merkel B.J."/>
            <person name="Hornburger P."/>
            <person name="Mueller R.-W."/>
            <person name="Bruemmer F."/>
            <person name="Labrenz M."/>
            <person name="Spormann A.M."/>
            <person name="Op den Camp H."/>
            <person name="Overmann J."/>
            <person name="Amann R."/>
            <person name="Jetten M.S.M."/>
            <person name="Mascher T."/>
            <person name="Medema M.H."/>
            <person name="Devos D.P."/>
            <person name="Kaster A.-K."/>
            <person name="Ovreas L."/>
            <person name="Rohde M."/>
            <person name="Galperin M.Y."/>
            <person name="Jogler C."/>
        </authorList>
    </citation>
    <scope>NUCLEOTIDE SEQUENCE [LARGE SCALE GENOMIC DNA]</scope>
    <source>
        <strain evidence="2 3">HG15A2</strain>
    </source>
</reference>
<organism evidence="2 3">
    <name type="scientific">Adhaeretor mobilis</name>
    <dbReference type="NCBI Taxonomy" id="1930276"/>
    <lineage>
        <taxon>Bacteria</taxon>
        <taxon>Pseudomonadati</taxon>
        <taxon>Planctomycetota</taxon>
        <taxon>Planctomycetia</taxon>
        <taxon>Pirellulales</taxon>
        <taxon>Lacipirellulaceae</taxon>
        <taxon>Adhaeretor</taxon>
    </lineage>
</organism>
<sequence>MTLLAFDIGGANLKAADGNGYVEHRAFPLWKQPEQLAGALANMIGLAPPAEQIVITMTGELADCYQTKAEGVKSIVGSIREAAAHREVLVYLTDGRVVEPPIAIEQPLLAAASNWHALAALAARYLSAPRGLLIDLGTTTCDIIPTANSKPATQGRTDPERLASGELVYSGVERTPLFAVVEAFQLNGRPTPLAPEFFATTADAYLLLDQLPEDLQNCDTADGRPRTKSYAHARVARSVCADTSLMSYGEALAAAELVRDAQVKSIVKAVKQVTGHSGQQPAQVVLSGSGEFLLEQVIEALPWDLETVSLSNMLGPEVSRCATAYALALLACVND</sequence>
<dbReference type="InterPro" id="IPR043129">
    <property type="entry name" value="ATPase_NBD"/>
</dbReference>
<name>A0A517MWZ8_9BACT</name>
<dbReference type="SUPFAM" id="SSF53067">
    <property type="entry name" value="Actin-like ATPase domain"/>
    <property type="match status" value="1"/>
</dbReference>
<dbReference type="Pfam" id="PF01968">
    <property type="entry name" value="Hydantoinase_A"/>
    <property type="match status" value="1"/>
</dbReference>
<evidence type="ECO:0000313" key="3">
    <source>
        <dbReference type="Proteomes" id="UP000319852"/>
    </source>
</evidence>
<evidence type="ECO:0000313" key="2">
    <source>
        <dbReference type="EMBL" id="QDS99404.1"/>
    </source>
</evidence>
<evidence type="ECO:0000259" key="1">
    <source>
        <dbReference type="Pfam" id="PF01968"/>
    </source>
</evidence>